<dbReference type="Proteomes" id="UP000230551">
    <property type="component" value="Unassembled WGS sequence"/>
</dbReference>
<dbReference type="OrthoDB" id="4563543at2"/>
<accession>A0A2G5PAZ7</accession>
<organism evidence="2 3">
    <name type="scientific">Mycolicibacterium brumae</name>
    <dbReference type="NCBI Taxonomy" id="85968"/>
    <lineage>
        <taxon>Bacteria</taxon>
        <taxon>Bacillati</taxon>
        <taxon>Actinomycetota</taxon>
        <taxon>Actinomycetes</taxon>
        <taxon>Mycobacteriales</taxon>
        <taxon>Mycobacteriaceae</taxon>
        <taxon>Mycolicibacterium</taxon>
    </lineage>
</organism>
<dbReference type="EMBL" id="PDCN02000009">
    <property type="protein sequence ID" value="PIB75541.1"/>
    <property type="molecule type" value="Genomic_DNA"/>
</dbReference>
<comment type="caution">
    <text evidence="2">The sequence shown here is derived from an EMBL/GenBank/DDBJ whole genome shotgun (WGS) entry which is preliminary data.</text>
</comment>
<dbReference type="AlphaFoldDB" id="A0A2G5PAZ7"/>
<evidence type="ECO:0000313" key="3">
    <source>
        <dbReference type="Proteomes" id="UP000230551"/>
    </source>
</evidence>
<dbReference type="STRING" id="85968.GCA_900073015_01209"/>
<keyword evidence="1" id="KW-0812">Transmembrane</keyword>
<gene>
    <name evidence="2" type="ORF">CQY22_008955</name>
</gene>
<keyword evidence="1" id="KW-0472">Membrane</keyword>
<feature type="transmembrane region" description="Helical" evidence="1">
    <location>
        <begin position="27"/>
        <end position="45"/>
    </location>
</feature>
<dbReference type="RefSeq" id="WP_090587443.1">
    <property type="nucleotide sequence ID" value="NZ_CP104302.1"/>
</dbReference>
<evidence type="ECO:0000256" key="1">
    <source>
        <dbReference type="SAM" id="Phobius"/>
    </source>
</evidence>
<protein>
    <recommendedName>
        <fullName evidence="4">Transmembrane protein</fullName>
    </recommendedName>
</protein>
<reference evidence="2 3" key="1">
    <citation type="journal article" date="2017" name="Infect. Genet. Evol.">
        <title>The new phylogeny of the genus Mycobacterium: The old and the news.</title>
        <authorList>
            <person name="Tortoli E."/>
            <person name="Fedrizzi T."/>
            <person name="Meehan C.J."/>
            <person name="Trovato A."/>
            <person name="Grottola A."/>
            <person name="Giacobazzi E."/>
            <person name="Serpini G.F."/>
            <person name="Tagliazucchi S."/>
            <person name="Fabio A."/>
            <person name="Bettua C."/>
            <person name="Bertorelli R."/>
            <person name="Frascaro F."/>
            <person name="De Sanctis V."/>
            <person name="Pecorari M."/>
            <person name="Jousson O."/>
            <person name="Segata N."/>
            <person name="Cirillo D.M."/>
        </authorList>
    </citation>
    <scope>NUCLEOTIDE SEQUENCE [LARGE SCALE GENOMIC DNA]</scope>
    <source>
        <strain evidence="2 3">CIP1034565</strain>
    </source>
</reference>
<keyword evidence="1" id="KW-1133">Transmembrane helix</keyword>
<evidence type="ECO:0000313" key="2">
    <source>
        <dbReference type="EMBL" id="PIB75541.1"/>
    </source>
</evidence>
<proteinExistence type="predicted"/>
<evidence type="ECO:0008006" key="4">
    <source>
        <dbReference type="Google" id="ProtNLM"/>
    </source>
</evidence>
<name>A0A2G5PAZ7_9MYCO</name>
<keyword evidence="3" id="KW-1185">Reference proteome</keyword>
<sequence length="127" mass="13769">MAEKLEHGEGDNLGRIDNDVRQAGRYLLLWGVIGTALLVLVAFWLRGCGPLAESNTVACGKPERIALALVPPAVLFVAAVGAFVRTFRLWKVERTWWGWQGAGWFLLTLMVLVVTTGLPALAGAGLR</sequence>
<feature type="transmembrane region" description="Helical" evidence="1">
    <location>
        <begin position="65"/>
        <end position="84"/>
    </location>
</feature>
<feature type="transmembrane region" description="Helical" evidence="1">
    <location>
        <begin position="104"/>
        <end position="126"/>
    </location>
</feature>